<dbReference type="Pfam" id="PF12937">
    <property type="entry name" value="F-box-like"/>
    <property type="match status" value="1"/>
</dbReference>
<feature type="domain" description="F-box" evidence="1">
    <location>
        <begin position="39"/>
        <end position="87"/>
    </location>
</feature>
<dbReference type="InterPro" id="IPR001810">
    <property type="entry name" value="F-box_dom"/>
</dbReference>
<name>A0A6A6GXY3_VIRVR</name>
<sequence>MSDVEEPLVDTTAPIPLHSKRTQRMQRKKAKKHGTFEEPKVLLELPNEILVDILGYLRPSDVFNALRVNRALKSLILHNENAIVKDITSTRYSVLIRCFPLPKPLDEVNRDDHPALLNERRQELLNIHKKPYQHIRHPDPQAICTCLTCIFAWNNLCLLVDFAHWQGNLDRGDPLPIIPRGRNPEWNYQLVAANGVVVEKAMQSQLWYAHILEQHLNSITRAITRLSTARRKKPPYQMSSQDVVSETDSFLQRSGPPSYDMPWHRDNYYMLEAYLPNRRWDKEEQRWFYYPDTQHDRDLEWVRRTATRLQEQEKEKPRLGGATRTGNQYQDIEYIASEKY</sequence>
<evidence type="ECO:0000313" key="3">
    <source>
        <dbReference type="Proteomes" id="UP000800092"/>
    </source>
</evidence>
<dbReference type="PROSITE" id="PS50181">
    <property type="entry name" value="FBOX"/>
    <property type="match status" value="1"/>
</dbReference>
<reference evidence="2" key="1">
    <citation type="journal article" date="2020" name="Stud. Mycol.">
        <title>101 Dothideomycetes genomes: a test case for predicting lifestyles and emergence of pathogens.</title>
        <authorList>
            <person name="Haridas S."/>
            <person name="Albert R."/>
            <person name="Binder M."/>
            <person name="Bloem J."/>
            <person name="Labutti K."/>
            <person name="Salamov A."/>
            <person name="Andreopoulos B."/>
            <person name="Baker S."/>
            <person name="Barry K."/>
            <person name="Bills G."/>
            <person name="Bluhm B."/>
            <person name="Cannon C."/>
            <person name="Castanera R."/>
            <person name="Culley D."/>
            <person name="Daum C."/>
            <person name="Ezra D."/>
            <person name="Gonzalez J."/>
            <person name="Henrissat B."/>
            <person name="Kuo A."/>
            <person name="Liang C."/>
            <person name="Lipzen A."/>
            <person name="Lutzoni F."/>
            <person name="Magnuson J."/>
            <person name="Mondo S."/>
            <person name="Nolan M."/>
            <person name="Ohm R."/>
            <person name="Pangilinan J."/>
            <person name="Park H.-J."/>
            <person name="Ramirez L."/>
            <person name="Alfaro M."/>
            <person name="Sun H."/>
            <person name="Tritt A."/>
            <person name="Yoshinaga Y."/>
            <person name="Zwiers L.-H."/>
            <person name="Turgeon B."/>
            <person name="Goodwin S."/>
            <person name="Spatafora J."/>
            <person name="Crous P."/>
            <person name="Grigoriev I."/>
        </authorList>
    </citation>
    <scope>NUCLEOTIDE SEQUENCE</scope>
    <source>
        <strain evidence="2">Tuck. ex Michener</strain>
    </source>
</reference>
<protein>
    <recommendedName>
        <fullName evidence="1">F-box domain-containing protein</fullName>
    </recommendedName>
</protein>
<evidence type="ECO:0000313" key="2">
    <source>
        <dbReference type="EMBL" id="KAF2230656.1"/>
    </source>
</evidence>
<accession>A0A6A6GXY3</accession>
<proteinExistence type="predicted"/>
<dbReference type="OrthoDB" id="3642468at2759"/>
<dbReference type="Proteomes" id="UP000800092">
    <property type="component" value="Unassembled WGS sequence"/>
</dbReference>
<dbReference type="SUPFAM" id="SSF81383">
    <property type="entry name" value="F-box domain"/>
    <property type="match status" value="1"/>
</dbReference>
<dbReference type="CDD" id="cd09917">
    <property type="entry name" value="F-box_SF"/>
    <property type="match status" value="1"/>
</dbReference>
<dbReference type="InterPro" id="IPR036047">
    <property type="entry name" value="F-box-like_dom_sf"/>
</dbReference>
<organism evidence="2 3">
    <name type="scientific">Viridothelium virens</name>
    <name type="common">Speckled blister lichen</name>
    <name type="synonym">Trypethelium virens</name>
    <dbReference type="NCBI Taxonomy" id="1048519"/>
    <lineage>
        <taxon>Eukaryota</taxon>
        <taxon>Fungi</taxon>
        <taxon>Dikarya</taxon>
        <taxon>Ascomycota</taxon>
        <taxon>Pezizomycotina</taxon>
        <taxon>Dothideomycetes</taxon>
        <taxon>Dothideomycetes incertae sedis</taxon>
        <taxon>Trypetheliales</taxon>
        <taxon>Trypetheliaceae</taxon>
        <taxon>Viridothelium</taxon>
    </lineage>
</organism>
<gene>
    <name evidence="2" type="ORF">EV356DRAFT_508439</name>
</gene>
<evidence type="ECO:0000259" key="1">
    <source>
        <dbReference type="PROSITE" id="PS50181"/>
    </source>
</evidence>
<dbReference type="AlphaFoldDB" id="A0A6A6GXY3"/>
<dbReference type="EMBL" id="ML991838">
    <property type="protein sequence ID" value="KAF2230656.1"/>
    <property type="molecule type" value="Genomic_DNA"/>
</dbReference>
<keyword evidence="3" id="KW-1185">Reference proteome</keyword>